<feature type="binding site" evidence="10">
    <location>
        <begin position="148"/>
        <end position="152"/>
    </location>
    <ligand>
        <name>D-ribulose 5-phosphate</name>
        <dbReference type="ChEBI" id="CHEBI:58121"/>
    </ligand>
</feature>
<evidence type="ECO:0000256" key="4">
    <source>
        <dbReference type="ARBA" id="ARBA00018836"/>
    </source>
</evidence>
<accession>A0A078KU47</accession>
<evidence type="ECO:0000256" key="10">
    <source>
        <dbReference type="HAMAP-Rule" id="MF_00180"/>
    </source>
</evidence>
<dbReference type="InterPro" id="IPR000422">
    <property type="entry name" value="DHBP_synthase_RibB"/>
</dbReference>
<evidence type="ECO:0000313" key="12">
    <source>
        <dbReference type="EMBL" id="CDZ76497.1"/>
    </source>
</evidence>
<dbReference type="GO" id="GO:0000287">
    <property type="term" value="F:magnesium ion binding"/>
    <property type="evidence" value="ECO:0007669"/>
    <property type="project" value="UniProtKB-UniRule"/>
</dbReference>
<keyword evidence="5 10" id="KW-0686">Riboflavin biosynthesis</keyword>
<keyword evidence="7 10" id="KW-0460">Magnesium</keyword>
<dbReference type="Pfam" id="PF00926">
    <property type="entry name" value="DHBP_synthase"/>
    <property type="match status" value="1"/>
</dbReference>
<dbReference type="PANTHER" id="PTHR21327:SF38">
    <property type="entry name" value="3,4-DIHYDROXY-2-BUTANONE 4-PHOSPHATE SYNTHASE"/>
    <property type="match status" value="1"/>
</dbReference>
<dbReference type="EC" id="4.1.99.12" evidence="3 10"/>
<evidence type="ECO:0000313" key="13">
    <source>
        <dbReference type="Proteomes" id="UP000044071"/>
    </source>
</evidence>
<dbReference type="NCBIfam" id="TIGR00506">
    <property type="entry name" value="ribB"/>
    <property type="match status" value="1"/>
</dbReference>
<dbReference type="GO" id="GO:0030145">
    <property type="term" value="F:manganese ion binding"/>
    <property type="evidence" value="ECO:0007669"/>
    <property type="project" value="UniProtKB-UniRule"/>
</dbReference>
<protein>
    <recommendedName>
        <fullName evidence="4 10">3,4-dihydroxy-2-butanone 4-phosphate synthase</fullName>
        <shortName evidence="10 11">DHBP synthase</shortName>
        <ecNumber evidence="3 10">4.1.99.12</ecNumber>
    </recommendedName>
</protein>
<comment type="subunit">
    <text evidence="10 11">Homodimer.</text>
</comment>
<dbReference type="AlphaFoldDB" id="A0A078KU47"/>
<dbReference type="RefSeq" id="WP_043873022.1">
    <property type="nucleotide sequence ID" value="NZ_CCVW01000001.1"/>
</dbReference>
<name>A0A078KU47_9GAMM</name>
<dbReference type="OrthoDB" id="9793111at2"/>
<dbReference type="SUPFAM" id="SSF55821">
    <property type="entry name" value="YrdC/RibB"/>
    <property type="match status" value="1"/>
</dbReference>
<feature type="binding site" evidence="10">
    <location>
        <position position="37"/>
    </location>
    <ligand>
        <name>Mg(2+)</name>
        <dbReference type="ChEBI" id="CHEBI:18420"/>
        <label>2</label>
    </ligand>
</feature>
<dbReference type="Gene3D" id="3.90.870.10">
    <property type="entry name" value="DHBP synthase"/>
    <property type="match status" value="1"/>
</dbReference>
<dbReference type="PANTHER" id="PTHR21327">
    <property type="entry name" value="GTP CYCLOHYDROLASE II-RELATED"/>
    <property type="match status" value="1"/>
</dbReference>
<gene>
    <name evidence="10 12" type="primary">ribB</name>
    <name evidence="12" type="ORF">BN59_00767</name>
</gene>
<dbReference type="STRING" id="1034943.BN59_00767"/>
<feature type="binding site" evidence="10">
    <location>
        <begin position="36"/>
        <end position="37"/>
    </location>
    <ligand>
        <name>D-ribulose 5-phosphate</name>
        <dbReference type="ChEBI" id="CHEBI:58121"/>
    </ligand>
</feature>
<evidence type="ECO:0000256" key="2">
    <source>
        <dbReference type="ARBA" id="ARBA00004904"/>
    </source>
</evidence>
<dbReference type="UniPathway" id="UPA00275">
    <property type="reaction ID" value="UER00399"/>
</dbReference>
<comment type="function">
    <text evidence="1 10 11">Catalyzes the conversion of D-ribulose 5-phosphate to formate and 3,4-dihydroxy-2-butanone 4-phosphate.</text>
</comment>
<evidence type="ECO:0000256" key="8">
    <source>
        <dbReference type="ARBA" id="ARBA00023211"/>
    </source>
</evidence>
<organism evidence="12 13">
    <name type="scientific">Legionella massiliensis</name>
    <dbReference type="NCBI Taxonomy" id="1034943"/>
    <lineage>
        <taxon>Bacteria</taxon>
        <taxon>Pseudomonadati</taxon>
        <taxon>Pseudomonadota</taxon>
        <taxon>Gammaproteobacteria</taxon>
        <taxon>Legionellales</taxon>
        <taxon>Legionellaceae</taxon>
        <taxon>Legionella</taxon>
    </lineage>
</organism>
<feature type="site" description="Essential for catalytic activity" evidence="10">
    <location>
        <position position="134"/>
    </location>
</feature>
<evidence type="ECO:0000256" key="7">
    <source>
        <dbReference type="ARBA" id="ARBA00022842"/>
    </source>
</evidence>
<evidence type="ECO:0000256" key="3">
    <source>
        <dbReference type="ARBA" id="ARBA00012153"/>
    </source>
</evidence>
<feature type="binding site" evidence="10">
    <location>
        <position position="41"/>
    </location>
    <ligand>
        <name>D-ribulose 5-phosphate</name>
        <dbReference type="ChEBI" id="CHEBI:58121"/>
    </ligand>
</feature>
<evidence type="ECO:0000256" key="9">
    <source>
        <dbReference type="ARBA" id="ARBA00023239"/>
    </source>
</evidence>
<proteinExistence type="inferred from homology"/>
<dbReference type="HAMAP" id="MF_00180">
    <property type="entry name" value="RibB"/>
    <property type="match status" value="1"/>
</dbReference>
<dbReference type="EMBL" id="CCSB01000001">
    <property type="protein sequence ID" value="CDZ76497.1"/>
    <property type="molecule type" value="Genomic_DNA"/>
</dbReference>
<reference evidence="12 13" key="1">
    <citation type="submission" date="2014-06" db="EMBL/GenBank/DDBJ databases">
        <authorList>
            <person name="Urmite Genomes Urmite Genomes"/>
        </authorList>
    </citation>
    <scope>NUCLEOTIDE SEQUENCE [LARGE SCALE GENOMIC DNA]</scope>
</reference>
<keyword evidence="8 10" id="KW-0464">Manganese</keyword>
<comment type="cofactor">
    <cofactor evidence="10 11">
        <name>Mg(2+)</name>
        <dbReference type="ChEBI" id="CHEBI:18420"/>
    </cofactor>
    <cofactor evidence="10 11">
        <name>Mn(2+)</name>
        <dbReference type="ChEBI" id="CHEBI:29035"/>
    </cofactor>
    <text evidence="10 11">Binds 2 divalent metal cations per subunit. Magnesium or manganese.</text>
</comment>
<keyword evidence="6 10" id="KW-0479">Metal-binding</keyword>
<dbReference type="GO" id="GO:0005829">
    <property type="term" value="C:cytosol"/>
    <property type="evidence" value="ECO:0007669"/>
    <property type="project" value="TreeGrafter"/>
</dbReference>
<keyword evidence="13" id="KW-1185">Reference proteome</keyword>
<dbReference type="eggNOG" id="COG0108">
    <property type="taxonomic scope" value="Bacteria"/>
</dbReference>
<evidence type="ECO:0000256" key="5">
    <source>
        <dbReference type="ARBA" id="ARBA00022619"/>
    </source>
</evidence>
<evidence type="ECO:0000256" key="6">
    <source>
        <dbReference type="ARBA" id="ARBA00022723"/>
    </source>
</evidence>
<comment type="similarity">
    <text evidence="10 11">Belongs to the DHBP synthase family.</text>
</comment>
<sequence length="219" mass="24153">MSVLEQFGKNSIERVNKACQGLMKGKGIVLIDDEDRENEGDLIFSAAHLSIDDVVKMLQDCSGIICLCLTEEKAAQLSLKPMVEKNTSLYQTAFTVTIEAKEGITTGVSAHDRWKTIHTAISANSAAQLRQPGHVFPLIARPGGVLERRGHTEGSVDLLKLANLAPYAVLCELMNRDGTMKKLPQLINYAHEHHLPLVSVEDIYQYRLSQSRTLTEALA</sequence>
<evidence type="ECO:0000256" key="1">
    <source>
        <dbReference type="ARBA" id="ARBA00002284"/>
    </source>
</evidence>
<comment type="catalytic activity">
    <reaction evidence="10 11">
        <text>D-ribulose 5-phosphate = (2S)-2-hydroxy-3-oxobutyl phosphate + formate + H(+)</text>
        <dbReference type="Rhea" id="RHEA:18457"/>
        <dbReference type="ChEBI" id="CHEBI:15378"/>
        <dbReference type="ChEBI" id="CHEBI:15740"/>
        <dbReference type="ChEBI" id="CHEBI:58121"/>
        <dbReference type="ChEBI" id="CHEBI:58830"/>
        <dbReference type="EC" id="4.1.99.12"/>
    </reaction>
</comment>
<dbReference type="InterPro" id="IPR017945">
    <property type="entry name" value="DHBP_synth_RibB-like_a/b_dom"/>
</dbReference>
<comment type="pathway">
    <text evidence="2 10 11">Cofactor biosynthesis; riboflavin biosynthesis; 2-hydroxy-3-oxobutyl phosphate from D-ribulose 5-phosphate: step 1/1.</text>
</comment>
<feature type="binding site" evidence="10">
    <location>
        <position position="151"/>
    </location>
    <ligand>
        <name>Mg(2+)</name>
        <dbReference type="ChEBI" id="CHEBI:18420"/>
        <label>2</label>
    </ligand>
</feature>
<evidence type="ECO:0000256" key="11">
    <source>
        <dbReference type="RuleBase" id="RU003843"/>
    </source>
</evidence>
<dbReference type="GO" id="GO:0009231">
    <property type="term" value="P:riboflavin biosynthetic process"/>
    <property type="evidence" value="ECO:0007669"/>
    <property type="project" value="UniProtKB-UniRule"/>
</dbReference>
<dbReference type="Proteomes" id="UP000044071">
    <property type="component" value="Unassembled WGS sequence"/>
</dbReference>
<feature type="site" description="Essential for catalytic activity" evidence="10">
    <location>
        <position position="172"/>
    </location>
</feature>
<feature type="binding site" evidence="10">
    <location>
        <position position="37"/>
    </location>
    <ligand>
        <name>Mg(2+)</name>
        <dbReference type="ChEBI" id="CHEBI:18420"/>
        <label>1</label>
    </ligand>
</feature>
<keyword evidence="9 10" id="KW-0456">Lyase</keyword>
<dbReference type="GO" id="GO:0008686">
    <property type="term" value="F:3,4-dihydroxy-2-butanone-4-phosphate synthase activity"/>
    <property type="evidence" value="ECO:0007669"/>
    <property type="project" value="UniProtKB-UniRule"/>
</dbReference>